<evidence type="ECO:0000313" key="1">
    <source>
        <dbReference type="EMBL" id="KAJ9048209.1"/>
    </source>
</evidence>
<reference evidence="1" key="1">
    <citation type="submission" date="2022-04" db="EMBL/GenBank/DDBJ databases">
        <title>Genome of the entomopathogenic fungus Entomophthora muscae.</title>
        <authorList>
            <person name="Elya C."/>
            <person name="Lovett B.R."/>
            <person name="Lee E."/>
            <person name="Macias A.M."/>
            <person name="Hajek A.E."/>
            <person name="De Bivort B.L."/>
            <person name="Kasson M.T."/>
            <person name="De Fine Licht H.H."/>
            <person name="Stajich J.E."/>
        </authorList>
    </citation>
    <scope>NUCLEOTIDE SEQUENCE</scope>
    <source>
        <strain evidence="1">Berkeley</strain>
    </source>
</reference>
<evidence type="ECO:0000313" key="2">
    <source>
        <dbReference type="Proteomes" id="UP001165960"/>
    </source>
</evidence>
<protein>
    <submittedName>
        <fullName evidence="1">Uncharacterized protein</fullName>
    </submittedName>
</protein>
<dbReference type="Proteomes" id="UP001165960">
    <property type="component" value="Unassembled WGS sequence"/>
</dbReference>
<organism evidence="1 2">
    <name type="scientific">Entomophthora muscae</name>
    <dbReference type="NCBI Taxonomy" id="34485"/>
    <lineage>
        <taxon>Eukaryota</taxon>
        <taxon>Fungi</taxon>
        <taxon>Fungi incertae sedis</taxon>
        <taxon>Zoopagomycota</taxon>
        <taxon>Entomophthoromycotina</taxon>
        <taxon>Entomophthoromycetes</taxon>
        <taxon>Entomophthorales</taxon>
        <taxon>Entomophthoraceae</taxon>
        <taxon>Entomophthora</taxon>
    </lineage>
</organism>
<gene>
    <name evidence="1" type="ORF">DSO57_1037297</name>
</gene>
<keyword evidence="2" id="KW-1185">Reference proteome</keyword>
<comment type="caution">
    <text evidence="1">The sequence shown here is derived from an EMBL/GenBank/DDBJ whole genome shotgun (WGS) entry which is preliminary data.</text>
</comment>
<proteinExistence type="predicted"/>
<name>A0ACC2RDS2_9FUNG</name>
<accession>A0ACC2RDS2</accession>
<sequence length="403" mass="44987">MPSYLEKVLLRLLEENLPSNYTASEVSPNLNSIKKNCPHASVFEDPEADADDPRWQNFFIEYFLENCDEMNDDMLFFVRQLAIEDLGQDPVFVRRKMKDCSMPLLDDPVLWKETFFLNLIVQLNCRLRVSVCRRGSESTRAKTSSQPPTQKFLKMVVKRVYALPSRSRLDSKDSEWECSYPLIYYAVEDHDDMFDQLIIGEGEHLCVELLCSLNSDADEDLPIQNNRTDLSPETKTAYLGKRPNSTVSLFQGAATYNSLISVLTQKLALKPKRSKSSVQDPISPEYIIMRGPEGKGHAQVALGFVSPCSVSTTLNSEKSVLSGDASTTNTSPAESPHVSPSQPSFLQSLKRLSLSPLIEKPADPIQDCASNQILGCSITFVNVPWSSIINSLLKQVSGSNNSS</sequence>
<dbReference type="EMBL" id="QTSX02007493">
    <property type="protein sequence ID" value="KAJ9048209.1"/>
    <property type="molecule type" value="Genomic_DNA"/>
</dbReference>